<proteinExistence type="predicted"/>
<evidence type="ECO:0000313" key="2">
    <source>
        <dbReference type="Proteomes" id="UP001239111"/>
    </source>
</evidence>
<gene>
    <name evidence="1" type="ORF">QAD02_008787</name>
</gene>
<sequence length="875" mass="97610">MLQAIRKGNLSQVKSLINKHGLHSKAWLGGYNLLIEALQNRHAEVAKLLLEHGSQVNTNNRQPTDTPLHFAAIAGDVDVVKMILSRRAKIDAVNQEGVTPLYNAVDHNNVEVTILLLKHGAKASVVDYYNQSLLHIAVQRECYLIVQVLLTKVETNVNAQDEYGRVPLHFAMLNACSQAVLEKMNLSASICIDQEGSREIVSLLLKNGANVNHKSDWTTPLQIAIEKSCVDIVEELLSYGASTETNFESREYLGLTPLQVASQKGSKEIVDLLLRNGSNVNAASKANLTPLYIAAQRGHRKIVKLFLKHGATIDEKNPDLLIAAVKYGYLRIIEFFLQRGASANMFHKGMSLLHSAAMYDREKVVELLLEYKADVNALDKTGESPLFYAVRIGSWRIAESLLAGGADLKINPTILNTAVKTSSAEIIQLLLSHKADVNTRDRSGKTPLQLVVFSISDEFFHKDSQHSFIGPDHINSDHSKANIIKLLLSGGADADLPFDESGKTVLHCASWKGFLKIVKILIEFNANVNAQTTNGFTALHYAIQNDHKEIVEILLKSGADLYRTLVLDQNTPLHLAAIGSYRDIVENILNYDVNIDLKNKDGMTALHLASQCGNLDAVETLLKYGSDINILDKNGNTPLLPLVQSLDNYYRNVLNIGSSNSKGSMNRNNNTPNPLQEVAKFIQSHIIKMEVAGLFVSKQYMALNRFSDYNYYLQGILPSGDFRTKCQQEISCMMNEKMGKTRVSFYDVLVKDVDHVASIFLENEEVVRVYYSKIYKAKYPLYANMIEYKCKRALKRSEILKGSSKFFHLINNDQDELPNKLVKKICSHLSDIDLNILADIFKLSSKCKSKTNVCDTIISSKMSQMNLTSTEKPQE</sequence>
<comment type="caution">
    <text evidence="1">The sequence shown here is derived from an EMBL/GenBank/DDBJ whole genome shotgun (WGS) entry which is preliminary data.</text>
</comment>
<dbReference type="EMBL" id="CM056744">
    <property type="protein sequence ID" value="KAJ8667125.1"/>
    <property type="molecule type" value="Genomic_DNA"/>
</dbReference>
<reference evidence="1" key="1">
    <citation type="submission" date="2023-04" db="EMBL/GenBank/DDBJ databases">
        <title>A chromosome-level genome assembly of the parasitoid wasp Eretmocerus hayati.</title>
        <authorList>
            <person name="Zhong Y."/>
            <person name="Liu S."/>
            <person name="Liu Y."/>
        </authorList>
    </citation>
    <scope>NUCLEOTIDE SEQUENCE</scope>
    <source>
        <strain evidence="1">ZJU_SS_LIU_2023</strain>
    </source>
</reference>
<keyword evidence="2" id="KW-1185">Reference proteome</keyword>
<dbReference type="Proteomes" id="UP001239111">
    <property type="component" value="Chromosome 4"/>
</dbReference>
<accession>A0ACC2NBW3</accession>
<protein>
    <submittedName>
        <fullName evidence="1">Uncharacterized protein</fullName>
    </submittedName>
</protein>
<name>A0ACC2NBW3_9HYME</name>
<organism evidence="1 2">
    <name type="scientific">Eretmocerus hayati</name>
    <dbReference type="NCBI Taxonomy" id="131215"/>
    <lineage>
        <taxon>Eukaryota</taxon>
        <taxon>Metazoa</taxon>
        <taxon>Ecdysozoa</taxon>
        <taxon>Arthropoda</taxon>
        <taxon>Hexapoda</taxon>
        <taxon>Insecta</taxon>
        <taxon>Pterygota</taxon>
        <taxon>Neoptera</taxon>
        <taxon>Endopterygota</taxon>
        <taxon>Hymenoptera</taxon>
        <taxon>Apocrita</taxon>
        <taxon>Proctotrupomorpha</taxon>
        <taxon>Chalcidoidea</taxon>
        <taxon>Aphelinidae</taxon>
        <taxon>Aphelininae</taxon>
        <taxon>Eretmocerus</taxon>
    </lineage>
</organism>
<evidence type="ECO:0000313" key="1">
    <source>
        <dbReference type="EMBL" id="KAJ8667125.1"/>
    </source>
</evidence>